<proteinExistence type="predicted"/>
<dbReference type="Pfam" id="PF01546">
    <property type="entry name" value="Peptidase_M20"/>
    <property type="match status" value="1"/>
</dbReference>
<keyword evidence="1" id="KW-0645">Protease</keyword>
<reference evidence="5" key="1">
    <citation type="journal article" date="2015" name="Nature">
        <title>Complex archaea that bridge the gap between prokaryotes and eukaryotes.</title>
        <authorList>
            <person name="Spang A."/>
            <person name="Saw J.H."/>
            <person name="Jorgensen S.L."/>
            <person name="Zaremba-Niedzwiedzka K."/>
            <person name="Martijn J."/>
            <person name="Lind A.E."/>
            <person name="van Eijk R."/>
            <person name="Schleper C."/>
            <person name="Guy L."/>
            <person name="Ettema T.J."/>
        </authorList>
    </citation>
    <scope>NUCLEOTIDE SEQUENCE</scope>
</reference>
<gene>
    <name evidence="5" type="ORF">LCGC14_0073250</name>
</gene>
<dbReference type="NCBIfam" id="NF005478">
    <property type="entry name" value="PRK07079.1"/>
    <property type="match status" value="1"/>
</dbReference>
<comment type="caution">
    <text evidence="5">The sequence shown here is derived from an EMBL/GenBank/DDBJ whole genome shotgun (WGS) entry which is preliminary data.</text>
</comment>
<feature type="domain" description="Peptidase M20 dimerisation" evidence="4">
    <location>
        <begin position="203"/>
        <end position="356"/>
    </location>
</feature>
<dbReference type="InterPro" id="IPR011650">
    <property type="entry name" value="Peptidase_M20_dimer"/>
</dbReference>
<evidence type="ECO:0000259" key="4">
    <source>
        <dbReference type="Pfam" id="PF07687"/>
    </source>
</evidence>
<dbReference type="SUPFAM" id="SSF53187">
    <property type="entry name" value="Zn-dependent exopeptidases"/>
    <property type="match status" value="1"/>
</dbReference>
<dbReference type="GO" id="GO:0046872">
    <property type="term" value="F:metal ion binding"/>
    <property type="evidence" value="ECO:0007669"/>
    <property type="project" value="UniProtKB-KW"/>
</dbReference>
<keyword evidence="3" id="KW-0378">Hydrolase</keyword>
<dbReference type="EMBL" id="LAZR01000018">
    <property type="protein sequence ID" value="KKO05685.1"/>
    <property type="molecule type" value="Genomic_DNA"/>
</dbReference>
<dbReference type="GO" id="GO:0006508">
    <property type="term" value="P:proteolysis"/>
    <property type="evidence" value="ECO:0007669"/>
    <property type="project" value="UniProtKB-KW"/>
</dbReference>
<dbReference type="Gene3D" id="3.30.70.360">
    <property type="match status" value="1"/>
</dbReference>
<evidence type="ECO:0000256" key="3">
    <source>
        <dbReference type="ARBA" id="ARBA00022801"/>
    </source>
</evidence>
<sequence>MSRQHALDNAKAYFDSGEFYAQLAPRIAIRSESQEPNRLEELHGYLTEQIIPDIEQLGFTWEIVDNPVEGFGPFLIAERIEPEAAFSVLTYGHGDVIRGYDDQWADGLSPWQITQRGDRWYGRGTADNKGQHTINLAALSCVLKACNGQLGYNVKLVLEMGEETGSPGLKEVCHRYRERLAADVFIGSDGPRLNADSPTLFLGSRGSFNFDLKLQAREGAHHSGNWGGVLKNPAVRLTNAIATLVDANGVIQIEGLRPAPIPDAVRQALALLEVGVGENAPAIDTEWGEPGLSPAERLFGWNTLEVLAMKAGNPDAPANAIPPHAYAHCQLRYVVGSDQDNFLVHLRHHLDQHGYRDIEVSAARMSQMAATRLDPEDPWVSWALTSMQLSTHKTPTLLPNLGGSLPNDVFAETLGLPTLWVPHSYPSCSQHAPDEHLLGSIASEALILMAGLFWDLSAQGAEIHKERASCKSH</sequence>
<keyword evidence="2" id="KW-0479">Metal-binding</keyword>
<dbReference type="GO" id="GO:0008233">
    <property type="term" value="F:peptidase activity"/>
    <property type="evidence" value="ECO:0007669"/>
    <property type="project" value="UniProtKB-KW"/>
</dbReference>
<evidence type="ECO:0000256" key="2">
    <source>
        <dbReference type="ARBA" id="ARBA00022723"/>
    </source>
</evidence>
<dbReference type="Gene3D" id="3.40.630.10">
    <property type="entry name" value="Zn peptidases"/>
    <property type="match status" value="1"/>
</dbReference>
<dbReference type="Pfam" id="PF07687">
    <property type="entry name" value="M20_dimer"/>
    <property type="match status" value="1"/>
</dbReference>
<name>A0A0F9VNQ8_9ZZZZ</name>
<evidence type="ECO:0000256" key="1">
    <source>
        <dbReference type="ARBA" id="ARBA00022670"/>
    </source>
</evidence>
<dbReference type="PANTHER" id="PTHR43270:SF12">
    <property type="entry name" value="SUCCINYL-DIAMINOPIMELATE DESUCCINYLASE"/>
    <property type="match status" value="1"/>
</dbReference>
<dbReference type="PANTHER" id="PTHR43270">
    <property type="entry name" value="BETA-ALA-HIS DIPEPTIDASE"/>
    <property type="match status" value="1"/>
</dbReference>
<evidence type="ECO:0000313" key="5">
    <source>
        <dbReference type="EMBL" id="KKO05685.1"/>
    </source>
</evidence>
<organism evidence="5">
    <name type="scientific">marine sediment metagenome</name>
    <dbReference type="NCBI Taxonomy" id="412755"/>
    <lineage>
        <taxon>unclassified sequences</taxon>
        <taxon>metagenomes</taxon>
        <taxon>ecological metagenomes</taxon>
    </lineage>
</organism>
<dbReference type="AlphaFoldDB" id="A0A0F9VNQ8"/>
<accession>A0A0F9VNQ8</accession>
<protein>
    <recommendedName>
        <fullName evidence="4">Peptidase M20 dimerisation domain-containing protein</fullName>
    </recommendedName>
</protein>
<dbReference type="InterPro" id="IPR002933">
    <property type="entry name" value="Peptidase_M20"/>
</dbReference>
<dbReference type="InterPro" id="IPR051458">
    <property type="entry name" value="Cyt/Met_Dipeptidase"/>
</dbReference>